<gene>
    <name evidence="1" type="ORF">THIOM_005152</name>
</gene>
<dbReference type="Gene3D" id="2.40.70.10">
    <property type="entry name" value="Acid Proteases"/>
    <property type="match status" value="1"/>
</dbReference>
<evidence type="ECO:0000313" key="2">
    <source>
        <dbReference type="Proteomes" id="UP000076962"/>
    </source>
</evidence>
<organism evidence="1 2">
    <name type="scientific">Candidatus Thiomargarita nelsonii</name>
    <dbReference type="NCBI Taxonomy" id="1003181"/>
    <lineage>
        <taxon>Bacteria</taxon>
        <taxon>Pseudomonadati</taxon>
        <taxon>Pseudomonadota</taxon>
        <taxon>Gammaproteobacteria</taxon>
        <taxon>Thiotrichales</taxon>
        <taxon>Thiotrichaceae</taxon>
        <taxon>Thiomargarita</taxon>
    </lineage>
</organism>
<dbReference type="InterPro" id="IPR021109">
    <property type="entry name" value="Peptidase_aspartic_dom_sf"/>
</dbReference>
<evidence type="ECO:0000313" key="1">
    <source>
        <dbReference type="EMBL" id="OAD19227.1"/>
    </source>
</evidence>
<comment type="caution">
    <text evidence="1">The sequence shown here is derived from an EMBL/GenBank/DDBJ whole genome shotgun (WGS) entry which is preliminary data.</text>
</comment>
<dbReference type="SUPFAM" id="SSF50630">
    <property type="entry name" value="Acid proteases"/>
    <property type="match status" value="1"/>
</dbReference>
<keyword evidence="2" id="KW-1185">Reference proteome</keyword>
<evidence type="ECO:0008006" key="3">
    <source>
        <dbReference type="Google" id="ProtNLM"/>
    </source>
</evidence>
<dbReference type="Pfam" id="PF13975">
    <property type="entry name" value="gag-asp_proteas"/>
    <property type="match status" value="1"/>
</dbReference>
<accession>A0A176RU17</accession>
<name>A0A176RU17_9GAMM</name>
<reference evidence="1 2" key="1">
    <citation type="submission" date="2016-05" db="EMBL/GenBank/DDBJ databases">
        <title>Single-cell genome of chain-forming Candidatus Thiomargarita nelsonii and comparison to other large sulfur-oxidizing bacteria.</title>
        <authorList>
            <person name="Winkel M."/>
            <person name="Salman V."/>
            <person name="Woyke T."/>
            <person name="Schulz-Vogt H."/>
            <person name="Richter M."/>
            <person name="Flood B."/>
            <person name="Bailey J."/>
            <person name="Amann R."/>
            <person name="Mussmann M."/>
        </authorList>
    </citation>
    <scope>NUCLEOTIDE SEQUENCE [LARGE SCALE GENOMIC DNA]</scope>
    <source>
        <strain evidence="1 2">THI036</strain>
    </source>
</reference>
<dbReference type="CDD" id="cd00303">
    <property type="entry name" value="retropepsin_like"/>
    <property type="match status" value="1"/>
</dbReference>
<protein>
    <recommendedName>
        <fullName evidence="3">Clan AA aspartic protease</fullName>
    </recommendedName>
</protein>
<dbReference type="AlphaFoldDB" id="A0A176RU17"/>
<sequence>MGLIYADIELVSAGDKELARKGYIKKDEIKKETVTALVDSGAYMLCINEHIKNQLDLPVVDNMEAELADGSYQKVEVVGPVIINFKNRTTSCNAAVLPGKSEVLLGTIPMEDMDVVLVPKLQTIDVNPDSKYLAKKKIKSALLH</sequence>
<dbReference type="EMBL" id="LUTY01002889">
    <property type="protein sequence ID" value="OAD19227.1"/>
    <property type="molecule type" value="Genomic_DNA"/>
</dbReference>
<proteinExistence type="predicted"/>
<dbReference type="Proteomes" id="UP000076962">
    <property type="component" value="Unassembled WGS sequence"/>
</dbReference>